<name>A0A8T7M8D1_9CHLR</name>
<dbReference type="EMBL" id="JACATZ010000003">
    <property type="protein sequence ID" value="NWJ48301.1"/>
    <property type="molecule type" value="Genomic_DNA"/>
</dbReference>
<gene>
    <name evidence="2" type="ORF">HXX08_20795</name>
</gene>
<dbReference type="InterPro" id="IPR003141">
    <property type="entry name" value="Pol/His_phosphatase_N"/>
</dbReference>
<evidence type="ECO:0000313" key="3">
    <source>
        <dbReference type="Proteomes" id="UP000521676"/>
    </source>
</evidence>
<protein>
    <submittedName>
        <fullName evidence="2">PHP domain-containing protein</fullName>
    </submittedName>
</protein>
<dbReference type="GO" id="GO:0004534">
    <property type="term" value="F:5'-3' RNA exonuclease activity"/>
    <property type="evidence" value="ECO:0007669"/>
    <property type="project" value="TreeGrafter"/>
</dbReference>
<dbReference type="Gene3D" id="3.20.20.140">
    <property type="entry name" value="Metal-dependent hydrolases"/>
    <property type="match status" value="1"/>
</dbReference>
<proteinExistence type="predicted"/>
<dbReference type="InterPro" id="IPR052018">
    <property type="entry name" value="PHP_domain"/>
</dbReference>
<dbReference type="InterPro" id="IPR004013">
    <property type="entry name" value="PHP_dom"/>
</dbReference>
<feature type="domain" description="Polymerase/histidinol phosphatase N-terminal" evidence="1">
    <location>
        <begin position="13"/>
        <end position="81"/>
    </location>
</feature>
<dbReference type="PANTHER" id="PTHR42924">
    <property type="entry name" value="EXONUCLEASE"/>
    <property type="match status" value="1"/>
</dbReference>
<accession>A0A8T7M8D1</accession>
<dbReference type="Pfam" id="PF13263">
    <property type="entry name" value="PHP_C"/>
    <property type="match status" value="1"/>
</dbReference>
<evidence type="ECO:0000313" key="2">
    <source>
        <dbReference type="EMBL" id="NWJ48301.1"/>
    </source>
</evidence>
<dbReference type="PANTHER" id="PTHR42924:SF3">
    <property type="entry name" value="POLYMERASE_HISTIDINOL PHOSPHATASE N-TERMINAL DOMAIN-CONTAINING PROTEIN"/>
    <property type="match status" value="1"/>
</dbReference>
<sequence>MEQIVAQPIRGKADLHLHTTASDGMGTVEEVLEYVEHKTDLDVIAITDHDEIRGAWAARELAAKNNYRFKILMGQEITSRHGHILIYGVEEPFKMFKSLEATVEWAHERGGVVIIPHPLSYMTLSVGENQLRKLFNKQLHVDGIEIINPSIAGYVRRHEVKTINDEEWDLAQIGSSDAHFPHHIATAYTSFPGKTIEELLQAIKDRTTQPHGRYLTIKEQLQGAGKQNLRSLVILPADKMRRAIATVSRRLPNNK</sequence>
<dbReference type="InterPro" id="IPR016195">
    <property type="entry name" value="Pol/histidinol_Pase-like"/>
</dbReference>
<dbReference type="AlphaFoldDB" id="A0A8T7M8D1"/>
<dbReference type="SMART" id="SM00481">
    <property type="entry name" value="POLIIIAc"/>
    <property type="match status" value="1"/>
</dbReference>
<dbReference type="Proteomes" id="UP000521676">
    <property type="component" value="Unassembled WGS sequence"/>
</dbReference>
<dbReference type="Pfam" id="PF02811">
    <property type="entry name" value="PHP"/>
    <property type="match status" value="1"/>
</dbReference>
<organism evidence="2 3">
    <name type="scientific">Candidatus Chlorohelix allophototropha</name>
    <dbReference type="NCBI Taxonomy" id="3003348"/>
    <lineage>
        <taxon>Bacteria</taxon>
        <taxon>Bacillati</taxon>
        <taxon>Chloroflexota</taxon>
        <taxon>Chloroflexia</taxon>
        <taxon>Candidatus Chloroheliales</taxon>
        <taxon>Candidatus Chloroheliaceae</taxon>
        <taxon>Candidatus Chlorohelix</taxon>
    </lineage>
</organism>
<dbReference type="GO" id="GO:0035312">
    <property type="term" value="F:5'-3' DNA exonuclease activity"/>
    <property type="evidence" value="ECO:0007669"/>
    <property type="project" value="TreeGrafter"/>
</dbReference>
<evidence type="ECO:0000259" key="1">
    <source>
        <dbReference type="SMART" id="SM00481"/>
    </source>
</evidence>
<comment type="caution">
    <text evidence="2">The sequence shown here is derived from an EMBL/GenBank/DDBJ whole genome shotgun (WGS) entry which is preliminary data.</text>
</comment>
<dbReference type="SUPFAM" id="SSF89550">
    <property type="entry name" value="PHP domain-like"/>
    <property type="match status" value="1"/>
</dbReference>
<reference evidence="2 3" key="1">
    <citation type="submission" date="2020-06" db="EMBL/GenBank/DDBJ databases">
        <title>Anoxygenic phototrophic Chloroflexota member uses a Type I reaction center.</title>
        <authorList>
            <person name="Tsuji J.M."/>
            <person name="Shaw N.A."/>
            <person name="Nagashima S."/>
            <person name="Venkiteswaran J."/>
            <person name="Schiff S.L."/>
            <person name="Hanada S."/>
            <person name="Tank M."/>
            <person name="Neufeld J.D."/>
        </authorList>
    </citation>
    <scope>NUCLEOTIDE SEQUENCE [LARGE SCALE GENOMIC DNA]</scope>
    <source>
        <strain evidence="2">L227-S17</strain>
    </source>
</reference>